<proteinExistence type="predicted"/>
<accession>A0A9J7EG02</accession>
<protein>
    <submittedName>
        <fullName evidence="3">Reticulocyte-binding protein PFD0110w-like</fullName>
    </submittedName>
</protein>
<dbReference type="OrthoDB" id="194358at2759"/>
<dbReference type="Proteomes" id="UP000301870">
    <property type="component" value="Chromosome 28"/>
</dbReference>
<evidence type="ECO:0000313" key="3">
    <source>
        <dbReference type="RefSeq" id="XP_022830155.1"/>
    </source>
</evidence>
<evidence type="ECO:0000256" key="1">
    <source>
        <dbReference type="SAM" id="Coils"/>
    </source>
</evidence>
<reference evidence="3" key="1">
    <citation type="submission" date="2025-08" db="UniProtKB">
        <authorList>
            <consortium name="RefSeq"/>
        </authorList>
    </citation>
    <scope>IDENTIFICATION</scope>
    <source>
        <strain evidence="3">Ishihara</strain>
        <tissue evidence="3">Whole body</tissue>
    </source>
</reference>
<organism evidence="2 3">
    <name type="scientific">Spodoptera litura</name>
    <name type="common">Asian cotton leafworm</name>
    <dbReference type="NCBI Taxonomy" id="69820"/>
    <lineage>
        <taxon>Eukaryota</taxon>
        <taxon>Metazoa</taxon>
        <taxon>Ecdysozoa</taxon>
        <taxon>Arthropoda</taxon>
        <taxon>Hexapoda</taxon>
        <taxon>Insecta</taxon>
        <taxon>Pterygota</taxon>
        <taxon>Neoptera</taxon>
        <taxon>Endopterygota</taxon>
        <taxon>Lepidoptera</taxon>
        <taxon>Glossata</taxon>
        <taxon>Ditrysia</taxon>
        <taxon>Noctuoidea</taxon>
        <taxon>Noctuidae</taxon>
        <taxon>Amphipyrinae</taxon>
        <taxon>Spodoptera</taxon>
    </lineage>
</organism>
<keyword evidence="2" id="KW-1185">Reference proteome</keyword>
<feature type="coiled-coil region" evidence="1">
    <location>
        <begin position="510"/>
        <end position="540"/>
    </location>
</feature>
<sequence length="999" mass="117312">MRPRIYQQNNTKPATQTFRMDPAETLVTKLNELLDAVQKGEIDDVKTIVDWFEQDVDRNRTLLPAVYAGARPCPTQDDLVIAACSHNQKRVLDYLLSETDILEYLTDSTQDTTQVTEKRTEAVRHALRLEDYEMVEKLYSYWSGDLYWKGHKKDKFENLGKILKDAEISAIIRDQQLLINFKSLVTLNDFQQELYNNLPQPLSHDAPAEDTARVLLTVLRTYDKYADIDRVRIPDVTDAFERQLKLYFEDKSSTYFRALVFIKYEAYFQNLYFNIAILLLEKLYILRNHLKTRFNKSNEFINENKKLHNQYITASSSYKDIECAIYHLIYRTSEDWRLYLPAHRQLTVETHHLGIYNGIIGKLKTTYDEHKLYNAPVLYFERRYFKTSLNKLRKILIKHVIAKKTHTHTQKKKETIKILLNENYLEPMMYVSDHYSLNKIVTYIEALEQTANADVIMIERVLQVIGEMLKNSPETSHISDFTKALLQTAISTDTIKHLQDIREFLSHTDKERLSIRIDIENKQADKLRNVQKELVKTKEQIVPILDFCKSVLDKSLLQNGLDLLEKRIKKLPDGARQRVDEICRLYEERGNDLVSEDGEYYTKEWKPADLPYQMLKEIPHLLQNRDEISSKKKGIENEINNKIAKLLPKYIHNMILTLERISENYNRIDNYNKLLETFSENPKKKRKKLNLTKLDHISINANILKRRRKQLDGIINQNIENNENNENIEKMIDCIKNVKDYSKSWMSIKTMVSECIKRFSIFASLKNSPDELKIENINSVLREMNKVCSEHNQSTNNTTEQKLSFQKIKKLHNTIVERTESSRNSDGRWELIKCLNNRIQKLKKTLGYPQQIHLRKYVQRYKRDPAFRFVLEMLLADIENIINNNKHNSRKSGKLLEGIVLGNVLDHGNPFLEVIGDIFDCHELPREIMSTAISFAEDEEAVKALEKLFLANVHFDTINNGTLANMNDVQKDLYSKLIKSQNWKSYAILLREKPVKKLT</sequence>
<dbReference type="AlphaFoldDB" id="A0A9J7EG02"/>
<dbReference type="RefSeq" id="XP_022830155.1">
    <property type="nucleotide sequence ID" value="XM_022974387.1"/>
</dbReference>
<gene>
    <name evidence="3" type="primary">LOC111358981</name>
</gene>
<name>A0A9J7EG02_SPOLT</name>
<evidence type="ECO:0000313" key="2">
    <source>
        <dbReference type="Proteomes" id="UP000301870"/>
    </source>
</evidence>
<dbReference type="KEGG" id="sliu:111358981"/>
<keyword evidence="1" id="KW-0175">Coiled coil</keyword>
<dbReference type="GeneID" id="111358981"/>